<name>A0ABR6EJI5_9ACTN</name>
<proteinExistence type="predicted"/>
<dbReference type="Proteomes" id="UP000766698">
    <property type="component" value="Unassembled WGS sequence"/>
</dbReference>
<protein>
    <submittedName>
        <fullName evidence="1">Uncharacterized protein</fullName>
    </submittedName>
</protein>
<sequence length="66" mass="7158">MCAHNPPCPPADASDREAARTVAHNWAQGWSLLCNKVLLFEDTGELLPNGTIIAPHRPVGGRRART</sequence>
<evidence type="ECO:0000313" key="2">
    <source>
        <dbReference type="Proteomes" id="UP000766698"/>
    </source>
</evidence>
<organism evidence="1 2">
    <name type="scientific">Streptomyces durbertensis</name>
    <dbReference type="NCBI Taxonomy" id="2448886"/>
    <lineage>
        <taxon>Bacteria</taxon>
        <taxon>Bacillati</taxon>
        <taxon>Actinomycetota</taxon>
        <taxon>Actinomycetes</taxon>
        <taxon>Kitasatosporales</taxon>
        <taxon>Streptomycetaceae</taxon>
        <taxon>Streptomyces</taxon>
    </lineage>
</organism>
<comment type="caution">
    <text evidence="1">The sequence shown here is derived from an EMBL/GenBank/DDBJ whole genome shotgun (WGS) entry which is preliminary data.</text>
</comment>
<dbReference type="InterPro" id="IPR046041">
    <property type="entry name" value="DUF5999"/>
</dbReference>
<reference evidence="2" key="1">
    <citation type="journal article" date="2020" name="Syst. Appl. Microbiol.">
        <title>Streptomyces alkaliterrae sp. nov., isolated from an alkaline soil, and emended descriptions of Streptomyces alkaliphilus, Streptomyces calidiresistens and Streptomyces durbertensis.</title>
        <authorList>
            <person name="Swiecimska M."/>
            <person name="Golinska P."/>
            <person name="Nouioui I."/>
            <person name="Wypij M."/>
            <person name="Rai M."/>
            <person name="Sangal V."/>
            <person name="Goodfellow M."/>
        </authorList>
    </citation>
    <scope>NUCLEOTIDE SEQUENCE [LARGE SCALE GENOMIC DNA]</scope>
    <source>
        <strain evidence="2">DSM 104538</strain>
    </source>
</reference>
<dbReference type="RefSeq" id="WP_182856802.1">
    <property type="nucleotide sequence ID" value="NZ_WMLF01000292.1"/>
</dbReference>
<keyword evidence="2" id="KW-1185">Reference proteome</keyword>
<dbReference type="EMBL" id="WMLF01000292">
    <property type="protein sequence ID" value="MBB1245499.1"/>
    <property type="molecule type" value="Genomic_DNA"/>
</dbReference>
<evidence type="ECO:0000313" key="1">
    <source>
        <dbReference type="EMBL" id="MBB1245499.1"/>
    </source>
</evidence>
<gene>
    <name evidence="1" type="ORF">GL263_18305</name>
</gene>
<dbReference type="Pfam" id="PF19462">
    <property type="entry name" value="DUF5999"/>
    <property type="match status" value="1"/>
</dbReference>
<accession>A0ABR6EJI5</accession>